<gene>
    <name evidence="1" type="ORF">BT63DRAFT_424449</name>
</gene>
<name>A0A6A6UFU4_9PEZI</name>
<sequence length="98" mass="11637">MERVICLVRRCIAYRDLQIPKLLETADHCNRLSEDFAQYRDRRDQAYIEYAIAYDLVMQKLLRTPGYADMVTGNISLCKITFSNDIQWNQNNYVSHRT</sequence>
<dbReference type="Proteomes" id="UP000799302">
    <property type="component" value="Unassembled WGS sequence"/>
</dbReference>
<dbReference type="EMBL" id="MU004234">
    <property type="protein sequence ID" value="KAF2670516.1"/>
    <property type="molecule type" value="Genomic_DNA"/>
</dbReference>
<protein>
    <submittedName>
        <fullName evidence="1">Uncharacterized protein</fullName>
    </submittedName>
</protein>
<dbReference type="AlphaFoldDB" id="A0A6A6UFU4"/>
<organism evidence="1 2">
    <name type="scientific">Microthyrium microscopicum</name>
    <dbReference type="NCBI Taxonomy" id="703497"/>
    <lineage>
        <taxon>Eukaryota</taxon>
        <taxon>Fungi</taxon>
        <taxon>Dikarya</taxon>
        <taxon>Ascomycota</taxon>
        <taxon>Pezizomycotina</taxon>
        <taxon>Dothideomycetes</taxon>
        <taxon>Dothideomycetes incertae sedis</taxon>
        <taxon>Microthyriales</taxon>
        <taxon>Microthyriaceae</taxon>
        <taxon>Microthyrium</taxon>
    </lineage>
</organism>
<keyword evidence="2" id="KW-1185">Reference proteome</keyword>
<accession>A0A6A6UFU4</accession>
<evidence type="ECO:0000313" key="1">
    <source>
        <dbReference type="EMBL" id="KAF2670516.1"/>
    </source>
</evidence>
<reference evidence="1" key="1">
    <citation type="journal article" date="2020" name="Stud. Mycol.">
        <title>101 Dothideomycetes genomes: a test case for predicting lifestyles and emergence of pathogens.</title>
        <authorList>
            <person name="Haridas S."/>
            <person name="Albert R."/>
            <person name="Binder M."/>
            <person name="Bloem J."/>
            <person name="Labutti K."/>
            <person name="Salamov A."/>
            <person name="Andreopoulos B."/>
            <person name="Baker S."/>
            <person name="Barry K."/>
            <person name="Bills G."/>
            <person name="Bluhm B."/>
            <person name="Cannon C."/>
            <person name="Castanera R."/>
            <person name="Culley D."/>
            <person name="Daum C."/>
            <person name="Ezra D."/>
            <person name="Gonzalez J."/>
            <person name="Henrissat B."/>
            <person name="Kuo A."/>
            <person name="Liang C."/>
            <person name="Lipzen A."/>
            <person name="Lutzoni F."/>
            <person name="Magnuson J."/>
            <person name="Mondo S."/>
            <person name="Nolan M."/>
            <person name="Ohm R."/>
            <person name="Pangilinan J."/>
            <person name="Park H.-J."/>
            <person name="Ramirez L."/>
            <person name="Alfaro M."/>
            <person name="Sun H."/>
            <person name="Tritt A."/>
            <person name="Yoshinaga Y."/>
            <person name="Zwiers L.-H."/>
            <person name="Turgeon B."/>
            <person name="Goodwin S."/>
            <person name="Spatafora J."/>
            <person name="Crous P."/>
            <person name="Grigoriev I."/>
        </authorList>
    </citation>
    <scope>NUCLEOTIDE SEQUENCE</scope>
    <source>
        <strain evidence="1">CBS 115976</strain>
    </source>
</reference>
<evidence type="ECO:0000313" key="2">
    <source>
        <dbReference type="Proteomes" id="UP000799302"/>
    </source>
</evidence>
<proteinExistence type="predicted"/>